<evidence type="ECO:0000313" key="2">
    <source>
        <dbReference type="Proteomes" id="UP000005839"/>
    </source>
</evidence>
<organism evidence="1 2">
    <name type="scientific">Shewanella benthica KT99</name>
    <dbReference type="NCBI Taxonomy" id="314608"/>
    <lineage>
        <taxon>Bacteria</taxon>
        <taxon>Pseudomonadati</taxon>
        <taxon>Pseudomonadota</taxon>
        <taxon>Gammaproteobacteria</taxon>
        <taxon>Alteromonadales</taxon>
        <taxon>Shewanellaceae</taxon>
        <taxon>Shewanella</taxon>
    </lineage>
</organism>
<reference evidence="1 2" key="1">
    <citation type="submission" date="2007-10" db="EMBL/GenBank/DDBJ databases">
        <authorList>
            <person name="Yayanos A."/>
            <person name="Ferriera S."/>
            <person name="Johnson J."/>
            <person name="Kravitz S."/>
            <person name="Halpern A."/>
            <person name="Remington K."/>
            <person name="Beeson K."/>
            <person name="Tran B."/>
            <person name="Rogers Y.-H."/>
            <person name="Friedman R."/>
            <person name="Venter J.C."/>
        </authorList>
    </citation>
    <scope>NUCLEOTIDE SEQUENCE [LARGE SCALE GENOMIC DNA]</scope>
    <source>
        <strain evidence="1 2">KT99</strain>
    </source>
</reference>
<sequence length="212" mass="24150">MHEISKNKEPNILAKYRMVLGSVFDGGDFTVVKDAIKKSLLDEQGYTCAYCMNGIKASNMKVEHWASRKTHPNLQLTYTNLLGCCKGNEGEPKENQCCDTRKGNSPIKYSPAEPNDHINKTIIYLGDGRIKSNDISFNEEINLILNLNLDRQVKNRLEAIIRVKRSLAIKDGNRSQENIVKMISKINKRNGNNKFIPYYGIMLHYLSKKLRG</sequence>
<dbReference type="Proteomes" id="UP000005839">
    <property type="component" value="Unassembled WGS sequence"/>
</dbReference>
<dbReference type="RefSeq" id="WP_005496016.1">
    <property type="nucleotide sequence ID" value="NZ_ABIC01000002.1"/>
</dbReference>
<proteinExistence type="predicted"/>
<dbReference type="EMBL" id="ABIC01000002">
    <property type="protein sequence ID" value="EDQ02531.1"/>
    <property type="molecule type" value="Genomic_DNA"/>
</dbReference>
<evidence type="ECO:0000313" key="1">
    <source>
        <dbReference type="EMBL" id="EDQ02531.1"/>
    </source>
</evidence>
<comment type="caution">
    <text evidence="1">The sequence shown here is derived from an EMBL/GenBank/DDBJ whole genome shotgun (WGS) entry which is preliminary data.</text>
</comment>
<accession>A9CWI4</accession>
<evidence type="ECO:0008006" key="3">
    <source>
        <dbReference type="Google" id="ProtNLM"/>
    </source>
</evidence>
<dbReference type="AlphaFoldDB" id="A9CWI4"/>
<dbReference type="STRING" id="314608.KT99_18477"/>
<protein>
    <recommendedName>
        <fullName evidence="3">TIGR02646 family protein</fullName>
    </recommendedName>
</protein>
<dbReference type="NCBIfam" id="TIGR02646">
    <property type="entry name" value="retron system putative HNH endonuclease"/>
    <property type="match status" value="1"/>
</dbReference>
<gene>
    <name evidence="1" type="ORF">KT99_18477</name>
</gene>
<dbReference type="InterPro" id="IPR013467">
    <property type="entry name" value="HNH78-like"/>
</dbReference>
<keyword evidence="2" id="KW-1185">Reference proteome</keyword>
<name>A9CWI4_9GAMM</name>